<evidence type="ECO:0000256" key="5">
    <source>
        <dbReference type="ARBA" id="ARBA00023274"/>
    </source>
</evidence>
<accession>A0A178M910</accession>
<keyword evidence="5 8" id="KW-0687">Ribonucleoprotein</keyword>
<name>A0A178M910_9CHLR</name>
<dbReference type="STRING" id="1707952.A6A03_16800"/>
<sequence length="133" mass="14975">MSVNDPIGDMLTRIRNACMARHTTVTMPASKMKIAIADILKREGFIRDYAVIDDGKPYKTISITLKYMSDRRPAITGLRRVSKPGLRIYTKRDDIPRVRGGLGLSILSTPKGVLADHEAWRERVGGEVLCYVW</sequence>
<proteinExistence type="inferred from homology"/>
<evidence type="ECO:0000256" key="4">
    <source>
        <dbReference type="ARBA" id="ARBA00022980"/>
    </source>
</evidence>
<evidence type="ECO:0000256" key="2">
    <source>
        <dbReference type="ARBA" id="ARBA00022730"/>
    </source>
</evidence>
<gene>
    <name evidence="8" type="primary">rpsH</name>
    <name evidence="9" type="ORF">A6A03_16800</name>
</gene>
<dbReference type="EMBL" id="LWQS01000067">
    <property type="protein sequence ID" value="OAN44374.1"/>
    <property type="molecule type" value="Genomic_DNA"/>
</dbReference>
<evidence type="ECO:0000313" key="10">
    <source>
        <dbReference type="Proteomes" id="UP000078287"/>
    </source>
</evidence>
<dbReference type="OrthoDB" id="9802617at2"/>
<keyword evidence="4 8" id="KW-0689">Ribosomal protein</keyword>
<organism evidence="9 10">
    <name type="scientific">Chloroflexus islandicus</name>
    <dbReference type="NCBI Taxonomy" id="1707952"/>
    <lineage>
        <taxon>Bacteria</taxon>
        <taxon>Bacillati</taxon>
        <taxon>Chloroflexota</taxon>
        <taxon>Chloroflexia</taxon>
        <taxon>Chloroflexales</taxon>
        <taxon>Chloroflexineae</taxon>
        <taxon>Chloroflexaceae</taxon>
        <taxon>Chloroflexus</taxon>
    </lineage>
</organism>
<dbReference type="AlphaFoldDB" id="A0A178M910"/>
<dbReference type="NCBIfam" id="NF001109">
    <property type="entry name" value="PRK00136.1"/>
    <property type="match status" value="1"/>
</dbReference>
<dbReference type="GO" id="GO:0019843">
    <property type="term" value="F:rRNA binding"/>
    <property type="evidence" value="ECO:0007669"/>
    <property type="project" value="UniProtKB-UniRule"/>
</dbReference>
<dbReference type="GO" id="GO:1990904">
    <property type="term" value="C:ribonucleoprotein complex"/>
    <property type="evidence" value="ECO:0007669"/>
    <property type="project" value="UniProtKB-KW"/>
</dbReference>
<comment type="caution">
    <text evidence="9">The sequence shown here is derived from an EMBL/GenBank/DDBJ whole genome shotgun (WGS) entry which is preliminary data.</text>
</comment>
<evidence type="ECO:0000256" key="8">
    <source>
        <dbReference type="HAMAP-Rule" id="MF_01302"/>
    </source>
</evidence>
<dbReference type="InterPro" id="IPR035987">
    <property type="entry name" value="Ribosomal_uS8_sf"/>
</dbReference>
<dbReference type="HAMAP" id="MF_01302_B">
    <property type="entry name" value="Ribosomal_uS8_B"/>
    <property type="match status" value="1"/>
</dbReference>
<comment type="similarity">
    <text evidence="1 8">Belongs to the universal ribosomal protein uS8 family.</text>
</comment>
<reference evidence="9 10" key="1">
    <citation type="submission" date="2016-04" db="EMBL/GenBank/DDBJ databases">
        <title>Chloroflexus islandicus sp. nov., a thermophilic filamentous anoxygenic phototrophic bacterium from geyser Strokkur (Iceland).</title>
        <authorList>
            <person name="Gaisin V.A."/>
            <person name="Kalashnikov A.M."/>
            <person name="Sukhacheva M.V."/>
            <person name="Grouzdev D.S."/>
            <person name="Ivanov T.M."/>
            <person name="Kuznetsov B."/>
            <person name="Gorlenko V.M."/>
        </authorList>
    </citation>
    <scope>NUCLEOTIDE SEQUENCE [LARGE SCALE GENOMIC DNA]</scope>
    <source>
        <strain evidence="10">isl-2</strain>
    </source>
</reference>
<dbReference type="GO" id="GO:0003735">
    <property type="term" value="F:structural constituent of ribosome"/>
    <property type="evidence" value="ECO:0007669"/>
    <property type="project" value="InterPro"/>
</dbReference>
<dbReference type="GO" id="GO:0005840">
    <property type="term" value="C:ribosome"/>
    <property type="evidence" value="ECO:0007669"/>
    <property type="project" value="UniProtKB-KW"/>
</dbReference>
<keyword evidence="3 8" id="KW-0694">RNA-binding</keyword>
<dbReference type="Gene3D" id="3.30.1490.10">
    <property type="match status" value="1"/>
</dbReference>
<keyword evidence="10" id="KW-1185">Reference proteome</keyword>
<dbReference type="InterPro" id="IPR000630">
    <property type="entry name" value="Ribosomal_uS8"/>
</dbReference>
<evidence type="ECO:0000313" key="9">
    <source>
        <dbReference type="EMBL" id="OAN44374.1"/>
    </source>
</evidence>
<dbReference type="FunFam" id="3.30.1370.30:FF:000002">
    <property type="entry name" value="30S ribosomal protein S8"/>
    <property type="match status" value="1"/>
</dbReference>
<evidence type="ECO:0000256" key="1">
    <source>
        <dbReference type="ARBA" id="ARBA00006471"/>
    </source>
</evidence>
<dbReference type="RefSeq" id="WP_066789256.1">
    <property type="nucleotide sequence ID" value="NZ_LWQS01000067.1"/>
</dbReference>
<dbReference type="SUPFAM" id="SSF56047">
    <property type="entry name" value="Ribosomal protein S8"/>
    <property type="match status" value="1"/>
</dbReference>
<evidence type="ECO:0000256" key="7">
    <source>
        <dbReference type="ARBA" id="ARBA00046740"/>
    </source>
</evidence>
<dbReference type="GO" id="GO:0006412">
    <property type="term" value="P:translation"/>
    <property type="evidence" value="ECO:0007669"/>
    <property type="project" value="UniProtKB-UniRule"/>
</dbReference>
<dbReference type="Pfam" id="PF00410">
    <property type="entry name" value="Ribosomal_S8"/>
    <property type="match status" value="1"/>
</dbReference>
<dbReference type="PANTHER" id="PTHR11758">
    <property type="entry name" value="40S RIBOSOMAL PROTEIN S15A"/>
    <property type="match status" value="1"/>
</dbReference>
<keyword evidence="2 8" id="KW-0699">rRNA-binding</keyword>
<evidence type="ECO:0000256" key="3">
    <source>
        <dbReference type="ARBA" id="ARBA00022884"/>
    </source>
</evidence>
<dbReference type="FunFam" id="3.30.1490.10:FF:000001">
    <property type="entry name" value="30S ribosomal protein S8"/>
    <property type="match status" value="1"/>
</dbReference>
<protein>
    <recommendedName>
        <fullName evidence="6 8">Small ribosomal subunit protein uS8</fullName>
    </recommendedName>
</protein>
<evidence type="ECO:0000256" key="6">
    <source>
        <dbReference type="ARBA" id="ARBA00035258"/>
    </source>
</evidence>
<comment type="function">
    <text evidence="8">One of the primary rRNA binding proteins, it binds directly to 16S rRNA central domain where it helps coordinate assembly of the platform of the 30S subunit.</text>
</comment>
<dbReference type="Proteomes" id="UP000078287">
    <property type="component" value="Unassembled WGS sequence"/>
</dbReference>
<dbReference type="Gene3D" id="3.30.1370.30">
    <property type="match status" value="1"/>
</dbReference>
<dbReference type="GO" id="GO:0005737">
    <property type="term" value="C:cytoplasm"/>
    <property type="evidence" value="ECO:0007669"/>
    <property type="project" value="UniProtKB-ARBA"/>
</dbReference>
<comment type="subunit">
    <text evidence="7 8">Part of the 30S ribosomal subunit. Contacts proteins S5 and S12.</text>
</comment>